<comment type="caution">
    <text evidence="1">The sequence shown here is derived from an EMBL/GenBank/DDBJ whole genome shotgun (WGS) entry which is preliminary data.</text>
</comment>
<gene>
    <name evidence="1" type="ORF">LJD69_10820</name>
</gene>
<evidence type="ECO:0000313" key="2">
    <source>
        <dbReference type="Proteomes" id="UP001198439"/>
    </source>
</evidence>
<sequence>MKASKIAKNNIEEFNNKKEYKLFLLEDIGFIEKNNMSFVVRHKEKDKKLIPFHALLSNDYFIEKNILDWFIENGVNNNSNVLEYSLETIIFPILDIFDYFVGVSKNYNKFVQPYNFHKQNLGIVLNNKNKIEGFYAQDFDMDLDLTPENVCLEFDTMLTGQIIYPIIEQLQKYYGVDSKEVIKLIRGYIFIKCKNITQYLYDKNVQNKSYHINFLNKDLFKNIFASYWLGGPNPLRNLSNKGEKLK</sequence>
<evidence type="ECO:0000313" key="1">
    <source>
        <dbReference type="EMBL" id="MCB8611080.1"/>
    </source>
</evidence>
<organism evidence="1 2">
    <name type="scientific">Faecalibacillus faecis</name>
    <dbReference type="NCBI Taxonomy" id="1982628"/>
    <lineage>
        <taxon>Bacteria</taxon>
        <taxon>Bacillati</taxon>
        <taxon>Bacillota</taxon>
        <taxon>Erysipelotrichia</taxon>
        <taxon>Erysipelotrichales</taxon>
        <taxon>Coprobacillaceae</taxon>
        <taxon>Faecalibacillus</taxon>
    </lineage>
</organism>
<reference evidence="1" key="1">
    <citation type="submission" date="2021-10" db="EMBL/GenBank/DDBJ databases">
        <title>Collection of gut derived symbiotic bacterial strains cultured from healthy donors.</title>
        <authorList>
            <person name="Lin H."/>
            <person name="Littmann E."/>
            <person name="Kohout C."/>
            <person name="Pamer E.G."/>
        </authorList>
    </citation>
    <scope>NUCLEOTIDE SEQUENCE</scope>
    <source>
        <strain evidence="1">DFI.4.48</strain>
    </source>
</reference>
<proteinExistence type="predicted"/>
<dbReference type="RefSeq" id="WP_227279923.1">
    <property type="nucleotide sequence ID" value="NZ_JAJDKR010000035.1"/>
</dbReference>
<accession>A0AAW4VVH8</accession>
<name>A0AAW4VVH8_9FIRM</name>
<protein>
    <submittedName>
        <fullName evidence="1">Uncharacterized protein</fullName>
    </submittedName>
</protein>
<dbReference type="AlphaFoldDB" id="A0AAW4VVH8"/>
<dbReference type="EMBL" id="JAJDKZ010000035">
    <property type="protein sequence ID" value="MCB8611080.1"/>
    <property type="molecule type" value="Genomic_DNA"/>
</dbReference>
<dbReference type="Proteomes" id="UP001198439">
    <property type="component" value="Unassembled WGS sequence"/>
</dbReference>